<dbReference type="PANTHER" id="PTHR37816">
    <property type="entry name" value="YALI0E33011P"/>
    <property type="match status" value="1"/>
</dbReference>
<dbReference type="InterPro" id="IPR052922">
    <property type="entry name" value="Cytidylate_Kinase-2"/>
</dbReference>
<reference evidence="1" key="1">
    <citation type="submission" date="2022-06" db="EMBL/GenBank/DDBJ databases">
        <title>Aquibacillus sp. a new bacterium isolated from soil saline samples.</title>
        <authorList>
            <person name="Galisteo C."/>
            <person name="De La Haba R."/>
            <person name="Sanchez-Porro C."/>
            <person name="Ventosa A."/>
        </authorList>
    </citation>
    <scope>NUCLEOTIDE SEQUENCE</scope>
    <source>
        <strain evidence="1">JCM 12387</strain>
    </source>
</reference>
<dbReference type="EMBL" id="JAMQJZ010000004">
    <property type="protein sequence ID" value="MDC3420274.1"/>
    <property type="molecule type" value="Genomic_DNA"/>
</dbReference>
<evidence type="ECO:0000313" key="2">
    <source>
        <dbReference type="Proteomes" id="UP001145072"/>
    </source>
</evidence>
<evidence type="ECO:0000313" key="1">
    <source>
        <dbReference type="EMBL" id="MDC3420274.1"/>
    </source>
</evidence>
<organism evidence="1 2">
    <name type="scientific">Aquibacillus koreensis</name>
    <dbReference type="NCBI Taxonomy" id="279446"/>
    <lineage>
        <taxon>Bacteria</taxon>
        <taxon>Bacillati</taxon>
        <taxon>Bacillota</taxon>
        <taxon>Bacilli</taxon>
        <taxon>Bacillales</taxon>
        <taxon>Bacillaceae</taxon>
        <taxon>Aquibacillus</taxon>
    </lineage>
</organism>
<accession>A0A9X3WN33</accession>
<dbReference type="Gene3D" id="3.40.50.300">
    <property type="entry name" value="P-loop containing nucleotide triphosphate hydrolases"/>
    <property type="match status" value="1"/>
</dbReference>
<dbReference type="SUPFAM" id="SSF52540">
    <property type="entry name" value="P-loop containing nucleoside triphosphate hydrolases"/>
    <property type="match status" value="1"/>
</dbReference>
<keyword evidence="2" id="KW-1185">Reference proteome</keyword>
<dbReference type="RefSeq" id="WP_259868825.1">
    <property type="nucleotide sequence ID" value="NZ_JAMQJZ010000004.1"/>
</dbReference>
<sequence>MKKIMIIGSGGAGKSTLAKQLGQVLHLPVHHLDAYFWKPGWESVTREELATMQEKIVKQESWIIDGNYSGTMDIRLQNADTVIYLNYSTIRCLYGIVKRRIQYRKKTRPDMGKGCPEKLDKEFFLWVASYQKKKAPLIKNKLSKANHLTIIEFTHPKQTKQFLQKLP</sequence>
<dbReference type="NCBIfam" id="NF005994">
    <property type="entry name" value="PRK08118.1"/>
    <property type="match status" value="1"/>
</dbReference>
<name>A0A9X3WN33_9BACI</name>
<protein>
    <submittedName>
        <fullName evidence="1">DNA topology modulation protein</fullName>
    </submittedName>
</protein>
<dbReference type="PANTHER" id="PTHR37816:SF3">
    <property type="entry name" value="MODULATES DNA TOPOLOGY"/>
    <property type="match status" value="1"/>
</dbReference>
<dbReference type="InterPro" id="IPR027417">
    <property type="entry name" value="P-loop_NTPase"/>
</dbReference>
<gene>
    <name evidence="1" type="ORF">NC661_07810</name>
</gene>
<dbReference type="Proteomes" id="UP001145072">
    <property type="component" value="Unassembled WGS sequence"/>
</dbReference>
<proteinExistence type="predicted"/>
<dbReference type="AlphaFoldDB" id="A0A9X3WN33"/>
<comment type="caution">
    <text evidence="1">The sequence shown here is derived from an EMBL/GenBank/DDBJ whole genome shotgun (WGS) entry which is preliminary data.</text>
</comment>